<feature type="region of interest" description="Disordered" evidence="3">
    <location>
        <begin position="698"/>
        <end position="731"/>
    </location>
</feature>
<dbReference type="AlphaFoldDB" id="A0A2J8V5H6"/>
<evidence type="ECO:0000256" key="1">
    <source>
        <dbReference type="ARBA" id="ARBA00007549"/>
    </source>
</evidence>
<dbReference type="InterPro" id="IPR039102">
    <property type="entry name" value="FAM13"/>
</dbReference>
<accession>A0A2J8V5H6</accession>
<feature type="compositionally biased region" description="Basic and acidic residues" evidence="3">
    <location>
        <begin position="722"/>
        <end position="731"/>
    </location>
</feature>
<dbReference type="InterPro" id="IPR008936">
    <property type="entry name" value="Rho_GTPase_activation_prot"/>
</dbReference>
<dbReference type="CDD" id="cd04393">
    <property type="entry name" value="RhoGAP_FAM13A1a"/>
    <property type="match status" value="1"/>
</dbReference>
<feature type="compositionally biased region" description="Polar residues" evidence="3">
    <location>
        <begin position="710"/>
        <end position="720"/>
    </location>
</feature>
<dbReference type="GO" id="GO:0007165">
    <property type="term" value="P:signal transduction"/>
    <property type="evidence" value="ECO:0007669"/>
    <property type="project" value="InterPro"/>
</dbReference>
<dbReference type="PANTHER" id="PTHR15904">
    <property type="entry name" value="FAM13"/>
    <property type="match status" value="1"/>
</dbReference>
<feature type="compositionally biased region" description="Polar residues" evidence="3">
    <location>
        <begin position="508"/>
        <end position="521"/>
    </location>
</feature>
<comment type="similarity">
    <text evidence="1">Belongs to the FAM13 family.</text>
</comment>
<feature type="region of interest" description="Disordered" evidence="3">
    <location>
        <begin position="426"/>
        <end position="532"/>
    </location>
</feature>
<feature type="compositionally biased region" description="Low complexity" evidence="3">
    <location>
        <begin position="356"/>
        <end position="377"/>
    </location>
</feature>
<proteinExistence type="inferred from homology"/>
<sequence>MGAGALAICQSKAAVRLKEDMKKIVAVPLNEQKDFTYQKLFGVSLQELQRQGLTENGIPAVVWSIVEYLTQHGLTQEGLFRVNGNVKVVEQLRLKFESGVPVELGKDGDVCSAASLLKLFLRELPDSLITSALQPRFIQLFQDGRNDVQESSLRDLIKELPDTHYCLLKYLCQFLTKVAKHHVQNRMNVHNLATVFGPNCFHVPPGLEGMKEQDLCNKIMAKILENYNTLFEVEYTENDHLRCENLARLIIVKIPKSRSEGSIQAHRVLQPELSDGIPQLSLRLSRRKSCLEDMNSAEDAISAKLVPSSQEDERPLSPFYLSAHVPQVSNVSATGELLERTIRSAVEQHLFDVNNSGGQSSEDSESGTPSASSATSARQRRRQSKEQDEVRRGKDKGLTNKENIPSGFNHLDDCILNTQEVEKVHENTSGCAGERSKPKRQKSSTKLSELHDNQDGLVNMESLNSTRSHERTGPDDFEWMSDERKGNEKDGGHTQHFESPTMKIQEHPSLSDTKQQRNQDAGDQEESFVSEVPQLDLTALCDEKNWEEPIPAFSSWQRENSDSDEAHLSPQAGRLIRQLLDEDSDPMLSPRFYAYGQSRQYLDDTEVPPSPPNSHSFMRRRSSSLGSYDDEQEDLTPAQLTRRIQSLKKKIRKFEDRFEEEKKYRPSHSDKAANPEVLKWTNDLAKFRRQLKESKLKISEEDLTPRMRQRSNTLPKSFGSQLEKEDEKKQELVDKAIKPSVEATLESIQRKLQEKRAEGSRPEDIKDMTKDQIANEKVALQKALLYYESIHGRPVTKNERQVMKPLYDRYRLVKQILSRANTIPIIGSPSSKRRSPLLQPIIEGETASFFKEIKEEEEGSEDDSNVKPDFMVTLKTDFSARCFLDQFEDDADGFISPMDDKIPSKCSQDTGLSNLHAASIPELLEHLQEMREEKKRIRKKLRDFEDNFFRQNGRNVQKEDRTPMAEEYSEYKHIKAKLRLLEVLISKRDTDSKSM</sequence>
<feature type="region of interest" description="Disordered" evidence="3">
    <location>
        <begin position="600"/>
        <end position="636"/>
    </location>
</feature>
<dbReference type="SUPFAM" id="SSF48350">
    <property type="entry name" value="GTPase activation domain, GAP"/>
    <property type="match status" value="1"/>
</dbReference>
<feature type="compositionally biased region" description="Basic and acidic residues" evidence="3">
    <location>
        <begin position="481"/>
        <end position="496"/>
    </location>
</feature>
<feature type="compositionally biased region" description="Basic and acidic residues" evidence="3">
    <location>
        <begin position="384"/>
        <end position="399"/>
    </location>
</feature>
<organism evidence="5">
    <name type="scientific">Pongo abelii</name>
    <name type="common">Sumatran orangutan</name>
    <name type="synonym">Pongo pygmaeus abelii</name>
    <dbReference type="NCBI Taxonomy" id="9601"/>
    <lineage>
        <taxon>Eukaryota</taxon>
        <taxon>Metazoa</taxon>
        <taxon>Chordata</taxon>
        <taxon>Craniata</taxon>
        <taxon>Vertebrata</taxon>
        <taxon>Euteleostomi</taxon>
        <taxon>Mammalia</taxon>
        <taxon>Eutheria</taxon>
        <taxon>Euarchontoglires</taxon>
        <taxon>Primates</taxon>
        <taxon>Haplorrhini</taxon>
        <taxon>Catarrhini</taxon>
        <taxon>Hominidae</taxon>
        <taxon>Pongo</taxon>
    </lineage>
</organism>
<dbReference type="Pfam" id="PF26116">
    <property type="entry name" value="FAM13A"/>
    <property type="match status" value="1"/>
</dbReference>
<dbReference type="Pfam" id="PF00620">
    <property type="entry name" value="RhoGAP"/>
    <property type="match status" value="1"/>
</dbReference>
<evidence type="ECO:0000256" key="2">
    <source>
        <dbReference type="SAM" id="Coils"/>
    </source>
</evidence>
<dbReference type="InterPro" id="IPR000198">
    <property type="entry name" value="RhoGAP_dom"/>
</dbReference>
<feature type="coiled-coil region" evidence="2">
    <location>
        <begin position="920"/>
        <end position="947"/>
    </location>
</feature>
<gene>
    <name evidence="5" type="ORF">CR201_G0022484</name>
</gene>
<feature type="region of interest" description="Disordered" evidence="3">
    <location>
        <begin position="353"/>
        <end position="409"/>
    </location>
</feature>
<dbReference type="InterPro" id="IPR059029">
    <property type="entry name" value="FAM13A_dom"/>
</dbReference>
<evidence type="ECO:0000256" key="3">
    <source>
        <dbReference type="SAM" id="MobiDB-lite"/>
    </source>
</evidence>
<comment type="caution">
    <text evidence="5">The sequence shown here is derived from an EMBL/GenBank/DDBJ whole genome shotgun (WGS) entry which is preliminary data.</text>
</comment>
<dbReference type="PROSITE" id="PS50238">
    <property type="entry name" value="RHOGAP"/>
    <property type="match status" value="1"/>
</dbReference>
<name>A0A2J8V5H6_PONAB</name>
<reference evidence="5" key="1">
    <citation type="submission" date="2017-12" db="EMBL/GenBank/DDBJ databases">
        <title>High-resolution comparative analysis of great ape genomes.</title>
        <authorList>
            <person name="Pollen A."/>
            <person name="Hastie A."/>
            <person name="Hormozdiari F."/>
            <person name="Dougherty M."/>
            <person name="Liu R."/>
            <person name="Chaisson M."/>
            <person name="Hoppe E."/>
            <person name="Hill C."/>
            <person name="Pang A."/>
            <person name="Hillier L."/>
            <person name="Baker C."/>
            <person name="Armstrong J."/>
            <person name="Shendure J."/>
            <person name="Paten B."/>
            <person name="Wilson R."/>
            <person name="Chao H."/>
            <person name="Schneider V."/>
            <person name="Ventura M."/>
            <person name="Kronenberg Z."/>
            <person name="Murali S."/>
            <person name="Gordon D."/>
            <person name="Cantsilieris S."/>
            <person name="Munson K."/>
            <person name="Nelson B."/>
            <person name="Raja A."/>
            <person name="Underwood J."/>
            <person name="Diekhans M."/>
            <person name="Fiddes I."/>
            <person name="Haussler D."/>
            <person name="Eichler E."/>
        </authorList>
    </citation>
    <scope>NUCLEOTIDE SEQUENCE [LARGE SCALE GENOMIC DNA]</scope>
    <source>
        <strain evidence="5">Susie</strain>
    </source>
</reference>
<keyword evidence="2" id="KW-0175">Coiled coil</keyword>
<dbReference type="Gene3D" id="1.10.555.10">
    <property type="entry name" value="Rho GTPase activation protein"/>
    <property type="match status" value="1"/>
</dbReference>
<dbReference type="FunFam" id="1.10.555.10:FF:000040">
    <property type="entry name" value="Family with sequence similarity 13 member A"/>
    <property type="match status" value="1"/>
</dbReference>
<dbReference type="SMART" id="SM00324">
    <property type="entry name" value="RhoGAP"/>
    <property type="match status" value="1"/>
</dbReference>
<protein>
    <submittedName>
        <fullName evidence="5">FAM13A isoform 9</fullName>
    </submittedName>
</protein>
<evidence type="ECO:0000313" key="5">
    <source>
        <dbReference type="EMBL" id="PNJ52741.1"/>
    </source>
</evidence>
<dbReference type="EMBL" id="NDHI03003433">
    <property type="protein sequence ID" value="PNJ52741.1"/>
    <property type="molecule type" value="Genomic_DNA"/>
</dbReference>
<feature type="domain" description="Rho-GAP" evidence="4">
    <location>
        <begin position="43"/>
        <end position="231"/>
    </location>
</feature>
<dbReference type="PANTHER" id="PTHR15904:SF18">
    <property type="entry name" value="PROTEIN FAM13A"/>
    <property type="match status" value="1"/>
</dbReference>
<evidence type="ECO:0000259" key="4">
    <source>
        <dbReference type="PROSITE" id="PS50238"/>
    </source>
</evidence>